<evidence type="ECO:0000256" key="2">
    <source>
        <dbReference type="ARBA" id="ARBA00022729"/>
    </source>
</evidence>
<evidence type="ECO:0000313" key="8">
    <source>
        <dbReference type="EMBL" id="KAL0013569.1"/>
    </source>
</evidence>
<dbReference type="AlphaFoldDB" id="A0AAW2DVV5"/>
<feature type="region of interest" description="Disordered" evidence="6">
    <location>
        <begin position="14"/>
        <end position="48"/>
    </location>
</feature>
<dbReference type="Proteomes" id="UP001459277">
    <property type="component" value="Unassembled WGS sequence"/>
</dbReference>
<dbReference type="EMBL" id="JAZDWU010000001">
    <property type="protein sequence ID" value="KAL0013569.1"/>
    <property type="molecule type" value="Genomic_DNA"/>
</dbReference>
<dbReference type="GO" id="GO:0005576">
    <property type="term" value="C:extracellular region"/>
    <property type="evidence" value="ECO:0007669"/>
    <property type="project" value="TreeGrafter"/>
</dbReference>
<evidence type="ECO:0000256" key="6">
    <source>
        <dbReference type="SAM" id="MobiDB-lite"/>
    </source>
</evidence>
<dbReference type="FunFam" id="3.10.50.10:FF:000003">
    <property type="entry name" value="Class V chitinase CHIT5b"/>
    <property type="match status" value="1"/>
</dbReference>
<evidence type="ECO:0000313" key="9">
    <source>
        <dbReference type="Proteomes" id="UP001459277"/>
    </source>
</evidence>
<evidence type="ECO:0000256" key="4">
    <source>
        <dbReference type="ARBA" id="ARBA00023180"/>
    </source>
</evidence>
<dbReference type="InterPro" id="IPR050314">
    <property type="entry name" value="Glycosyl_Hydrlase_18"/>
</dbReference>
<evidence type="ECO:0000259" key="7">
    <source>
        <dbReference type="PROSITE" id="PS51910"/>
    </source>
</evidence>
<dbReference type="PANTHER" id="PTHR11177">
    <property type="entry name" value="CHITINASE"/>
    <property type="match status" value="1"/>
</dbReference>
<dbReference type="InterPro" id="IPR017853">
    <property type="entry name" value="GH"/>
</dbReference>
<sequence>MSLMGVLIGFDRSTPKHSSNFQRFEEEQQQQQSGSNLRKKQQQHSQQQPVVVMEEALMLDDVEWRTSEAGVSAKKLVLGVPFYGYAWRLVNANDNGIFAPANGAALSNATAYSEIKDFIAKNSATTVYNSTFVTNYCYSGTTWIGYDDTNSTSTKVTYAKGKGLLGYFAWQLQVHGELRI</sequence>
<comment type="caution">
    <text evidence="8">The sequence shown here is derived from an EMBL/GenBank/DDBJ whole genome shotgun (WGS) entry which is preliminary data.</text>
</comment>
<reference evidence="8 9" key="1">
    <citation type="submission" date="2024-01" db="EMBL/GenBank/DDBJ databases">
        <title>A telomere-to-telomere, gap-free genome of sweet tea (Lithocarpus litseifolius).</title>
        <authorList>
            <person name="Zhou J."/>
        </authorList>
    </citation>
    <scope>NUCLEOTIDE SEQUENCE [LARGE SCALE GENOMIC DNA]</scope>
    <source>
        <strain evidence="8">Zhou-2022a</strain>
        <tissue evidence="8">Leaf</tissue>
    </source>
</reference>
<feature type="domain" description="GH18" evidence="7">
    <location>
        <begin position="1"/>
        <end position="180"/>
    </location>
</feature>
<dbReference type="Pfam" id="PF00704">
    <property type="entry name" value="Glyco_hydro_18"/>
    <property type="match status" value="1"/>
</dbReference>
<dbReference type="PANTHER" id="PTHR11177:SF383">
    <property type="entry name" value="GLYCOSYL HYDROLASE FAMILY PROTEIN WITH CHITINASE INSERTION DOMAIN-CONTAINING PROTEIN"/>
    <property type="match status" value="1"/>
</dbReference>
<dbReference type="GO" id="GO:0005975">
    <property type="term" value="P:carbohydrate metabolic process"/>
    <property type="evidence" value="ECO:0007669"/>
    <property type="project" value="InterPro"/>
</dbReference>
<keyword evidence="5" id="KW-0326">Glycosidase</keyword>
<keyword evidence="9" id="KW-1185">Reference proteome</keyword>
<dbReference type="Gene3D" id="3.20.20.80">
    <property type="entry name" value="Glycosidases"/>
    <property type="match status" value="1"/>
</dbReference>
<comment type="similarity">
    <text evidence="1">Belongs to the glycosyl hydrolase 18 family. Chitinase class V subfamily.</text>
</comment>
<dbReference type="SUPFAM" id="SSF54556">
    <property type="entry name" value="Chitinase insertion domain"/>
    <property type="match status" value="1"/>
</dbReference>
<keyword evidence="3" id="KW-0378">Hydrolase</keyword>
<proteinExistence type="inferred from homology"/>
<dbReference type="PROSITE" id="PS51910">
    <property type="entry name" value="GH18_2"/>
    <property type="match status" value="1"/>
</dbReference>
<evidence type="ECO:0000256" key="5">
    <source>
        <dbReference type="ARBA" id="ARBA00023295"/>
    </source>
</evidence>
<evidence type="ECO:0000256" key="1">
    <source>
        <dbReference type="ARBA" id="ARBA00008682"/>
    </source>
</evidence>
<gene>
    <name evidence="8" type="ORF">SO802_000638</name>
</gene>
<protein>
    <recommendedName>
        <fullName evidence="7">GH18 domain-containing protein</fullName>
    </recommendedName>
</protein>
<dbReference type="SUPFAM" id="SSF51445">
    <property type="entry name" value="(Trans)glycosidases"/>
    <property type="match status" value="1"/>
</dbReference>
<keyword evidence="4" id="KW-0325">Glycoprotein</keyword>
<dbReference type="GO" id="GO:0006032">
    <property type="term" value="P:chitin catabolic process"/>
    <property type="evidence" value="ECO:0007669"/>
    <property type="project" value="TreeGrafter"/>
</dbReference>
<dbReference type="GO" id="GO:0008061">
    <property type="term" value="F:chitin binding"/>
    <property type="evidence" value="ECO:0007669"/>
    <property type="project" value="TreeGrafter"/>
</dbReference>
<name>A0AAW2DVV5_9ROSI</name>
<dbReference type="InterPro" id="IPR001223">
    <property type="entry name" value="Glyco_hydro18_cat"/>
</dbReference>
<evidence type="ECO:0000256" key="3">
    <source>
        <dbReference type="ARBA" id="ARBA00022801"/>
    </source>
</evidence>
<keyword evidence="2" id="KW-0732">Signal</keyword>
<organism evidence="8 9">
    <name type="scientific">Lithocarpus litseifolius</name>
    <dbReference type="NCBI Taxonomy" id="425828"/>
    <lineage>
        <taxon>Eukaryota</taxon>
        <taxon>Viridiplantae</taxon>
        <taxon>Streptophyta</taxon>
        <taxon>Embryophyta</taxon>
        <taxon>Tracheophyta</taxon>
        <taxon>Spermatophyta</taxon>
        <taxon>Magnoliopsida</taxon>
        <taxon>eudicotyledons</taxon>
        <taxon>Gunneridae</taxon>
        <taxon>Pentapetalae</taxon>
        <taxon>rosids</taxon>
        <taxon>fabids</taxon>
        <taxon>Fagales</taxon>
        <taxon>Fagaceae</taxon>
        <taxon>Lithocarpus</taxon>
    </lineage>
</organism>
<dbReference type="Gene3D" id="3.10.50.10">
    <property type="match status" value="1"/>
</dbReference>
<dbReference type="InterPro" id="IPR029070">
    <property type="entry name" value="Chitinase_insertion_sf"/>
</dbReference>
<dbReference type="GO" id="GO:0004568">
    <property type="term" value="F:chitinase activity"/>
    <property type="evidence" value="ECO:0007669"/>
    <property type="project" value="TreeGrafter"/>
</dbReference>
<accession>A0AAW2DVV5</accession>